<protein>
    <recommendedName>
        <fullName evidence="3">Outer membrane lipoprotein-sorting protein</fullName>
    </recommendedName>
</protein>
<accession>A0A6L9EBH9</accession>
<gene>
    <name evidence="1" type="ORF">GTQ38_07850</name>
</gene>
<dbReference type="AlphaFoldDB" id="A0A6L9EBH9"/>
<reference evidence="1 2" key="1">
    <citation type="submission" date="2020-01" db="EMBL/GenBank/DDBJ databases">
        <title>Bacteria diversity of Porities sp.</title>
        <authorList>
            <person name="Wang G."/>
        </authorList>
    </citation>
    <scope>NUCLEOTIDE SEQUENCE [LARGE SCALE GENOMIC DNA]</scope>
    <source>
        <strain evidence="1 2">R33</strain>
    </source>
</reference>
<name>A0A6L9EBH9_9FLAO</name>
<comment type="caution">
    <text evidence="1">The sequence shown here is derived from an EMBL/GenBank/DDBJ whole genome shotgun (WGS) entry which is preliminary data.</text>
</comment>
<sequence>MRKMIWLLIGLVLILILTSFYGYWRFNHTVEKEKEAFLNSQGKKEMKITIKDLDHLPHLMQEYLKKVGVLGKCRDCHIVFKQIGRIRSKPNQRWTHFNATQYMTAEPAGFLWSAQAFPIFIRDKSIEGKGEVKVSFMGLKNLAISSDPETDQSALARCLGEYLFYPVGFLNKEISWEVMDARQLKAKMTYKNTAVEGVFQFDDDGLLERFRTQRYREKTLTDFTGLAEEYKLIQGYYVPTRMRAIWNLPEGDFEYFNCTISDYRIE</sequence>
<dbReference type="Pfam" id="PF20181">
    <property type="entry name" value="DUF6544"/>
    <property type="match status" value="1"/>
</dbReference>
<organism evidence="1 2">
    <name type="scientific">Poritiphilus flavus</name>
    <dbReference type="NCBI Taxonomy" id="2697053"/>
    <lineage>
        <taxon>Bacteria</taxon>
        <taxon>Pseudomonadati</taxon>
        <taxon>Bacteroidota</taxon>
        <taxon>Flavobacteriia</taxon>
        <taxon>Flavobacteriales</taxon>
        <taxon>Flavobacteriaceae</taxon>
        <taxon>Poritiphilus</taxon>
    </lineage>
</organism>
<dbReference type="InterPro" id="IPR046674">
    <property type="entry name" value="DUF6544"/>
</dbReference>
<dbReference type="RefSeq" id="WP_161434943.1">
    <property type="nucleotide sequence ID" value="NZ_WXYO01000003.1"/>
</dbReference>
<evidence type="ECO:0000313" key="2">
    <source>
        <dbReference type="Proteomes" id="UP000475249"/>
    </source>
</evidence>
<evidence type="ECO:0000313" key="1">
    <source>
        <dbReference type="EMBL" id="NAS11908.1"/>
    </source>
</evidence>
<dbReference type="Proteomes" id="UP000475249">
    <property type="component" value="Unassembled WGS sequence"/>
</dbReference>
<dbReference type="EMBL" id="WXYO01000003">
    <property type="protein sequence ID" value="NAS11908.1"/>
    <property type="molecule type" value="Genomic_DNA"/>
</dbReference>
<proteinExistence type="predicted"/>
<keyword evidence="2" id="KW-1185">Reference proteome</keyword>
<evidence type="ECO:0008006" key="3">
    <source>
        <dbReference type="Google" id="ProtNLM"/>
    </source>
</evidence>